<dbReference type="SUPFAM" id="SSF50978">
    <property type="entry name" value="WD40 repeat-like"/>
    <property type="match status" value="1"/>
</dbReference>
<keyword evidence="2 7" id="KW-0853">WD repeat</keyword>
<dbReference type="InterPro" id="IPR036322">
    <property type="entry name" value="WD40_repeat_dom_sf"/>
</dbReference>
<reference evidence="10" key="1">
    <citation type="submission" date="2015-04" db="EMBL/GenBank/DDBJ databases">
        <title>The genome sequence of the plant pathogenic Rhizarian Plasmodiophora brassicae reveals insights in its biotrophic life cycle and the origin of chitin synthesis.</title>
        <authorList>
            <person name="Schwelm A."/>
            <person name="Fogelqvist J."/>
            <person name="Knaust A."/>
            <person name="Julke S."/>
            <person name="Lilja T."/>
            <person name="Dhandapani V."/>
            <person name="Bonilla-Rosso G."/>
            <person name="Karlsson M."/>
            <person name="Shevchenko A."/>
            <person name="Choi S.R."/>
            <person name="Kim H.G."/>
            <person name="Park J.Y."/>
            <person name="Lim Y.P."/>
            <person name="Ludwig-Muller J."/>
            <person name="Dixelius C."/>
        </authorList>
    </citation>
    <scope>NUCLEOTIDE SEQUENCE</scope>
    <source>
        <tissue evidence="10">Potato root galls</tissue>
    </source>
</reference>
<keyword evidence="4" id="KW-0677">Repeat</keyword>
<dbReference type="InterPro" id="IPR019775">
    <property type="entry name" value="WD40_repeat_CS"/>
</dbReference>
<dbReference type="PANTHER" id="PTHR19918">
    <property type="entry name" value="CELL DIVISION CYCLE 20 CDC20 FIZZY -RELATED"/>
    <property type="match status" value="1"/>
</dbReference>
<evidence type="ECO:0000256" key="1">
    <source>
        <dbReference type="ARBA" id="ARBA00006445"/>
    </source>
</evidence>
<keyword evidence="5" id="KW-0498">Mitosis</keyword>
<protein>
    <recommendedName>
        <fullName evidence="9">CDC20/Fizzy WD40 domain-containing protein</fullName>
    </recommendedName>
</protein>
<accession>A0A0H5RNZ6</accession>
<feature type="repeat" description="WD" evidence="7">
    <location>
        <begin position="323"/>
        <end position="367"/>
    </location>
</feature>
<evidence type="ECO:0000256" key="7">
    <source>
        <dbReference type="PROSITE-ProRule" id="PRU00221"/>
    </source>
</evidence>
<evidence type="ECO:0000256" key="2">
    <source>
        <dbReference type="ARBA" id="ARBA00022574"/>
    </source>
</evidence>
<sequence>MEKQLSSSNTPGRKARTPFKSKPTGNTPFADRFIPVRSNLDQDLQVHALQQTARVSKENWQPLPDGESVSVERFQNHLTGSLFPDTCSNGNDPSKFGMRILSFRQKAPQPPLEHQNNLRVLYTQNRLMMPGSGIPQVRRHRFVSSSAERVLDAPDLLDDYYVNLLEWSSKDFLAVGLGQSLYLWDAKSGNIELLMETVENEDYITSVSWMSSGTHLAIGTTSKQVQLWDVQNKKKVRVMKGHQGRVCSLAWNKHILSSGSRDSNIFNHDVRVSEHHISTFSGHSLEVCGLAWSPDGTQLASGGNDNLCNIWEINQASQPRHVFTDHTAAVKALAWSPHSRHLLSTGGGTSDRHIRFWNTTTGACLNHIDTNSQVCGLVWNPHENEILSAHGFSKNQLTLWKYPSLGRVTDLIGHTSRVLHLALSSDGTTVCSAAADETLRFWKVFEPVKPNVKGLSAKRSDQKPERKLNSMSIR</sequence>
<organism evidence="10">
    <name type="scientific">Spongospora subterranea</name>
    <dbReference type="NCBI Taxonomy" id="70186"/>
    <lineage>
        <taxon>Eukaryota</taxon>
        <taxon>Sar</taxon>
        <taxon>Rhizaria</taxon>
        <taxon>Endomyxa</taxon>
        <taxon>Phytomyxea</taxon>
        <taxon>Plasmodiophorida</taxon>
        <taxon>Plasmodiophoridae</taxon>
        <taxon>Spongospora</taxon>
    </lineage>
</organism>
<dbReference type="GO" id="GO:0005680">
    <property type="term" value="C:anaphase-promoting complex"/>
    <property type="evidence" value="ECO:0007669"/>
    <property type="project" value="TreeGrafter"/>
</dbReference>
<dbReference type="GO" id="GO:0051301">
    <property type="term" value="P:cell division"/>
    <property type="evidence" value="ECO:0007669"/>
    <property type="project" value="UniProtKB-KW"/>
</dbReference>
<dbReference type="EMBL" id="HACM01009992">
    <property type="protein sequence ID" value="CRZ10434.1"/>
    <property type="molecule type" value="Transcribed_RNA"/>
</dbReference>
<feature type="compositionally biased region" description="Basic and acidic residues" evidence="8">
    <location>
        <begin position="458"/>
        <end position="468"/>
    </location>
</feature>
<evidence type="ECO:0000256" key="3">
    <source>
        <dbReference type="ARBA" id="ARBA00022618"/>
    </source>
</evidence>
<evidence type="ECO:0000256" key="5">
    <source>
        <dbReference type="ARBA" id="ARBA00022776"/>
    </source>
</evidence>
<evidence type="ECO:0000313" key="10">
    <source>
        <dbReference type="EMBL" id="CRZ10434.1"/>
    </source>
</evidence>
<dbReference type="InterPro" id="IPR015943">
    <property type="entry name" value="WD40/YVTN_repeat-like_dom_sf"/>
</dbReference>
<dbReference type="PROSITE" id="PS50294">
    <property type="entry name" value="WD_REPEATS_REGION"/>
    <property type="match status" value="2"/>
</dbReference>
<dbReference type="PANTHER" id="PTHR19918:SF8">
    <property type="entry name" value="FI02843P"/>
    <property type="match status" value="1"/>
</dbReference>
<feature type="region of interest" description="Disordered" evidence="8">
    <location>
        <begin position="1"/>
        <end position="30"/>
    </location>
</feature>
<dbReference type="InterPro" id="IPR001680">
    <property type="entry name" value="WD40_rpt"/>
</dbReference>
<feature type="repeat" description="WD" evidence="7">
    <location>
        <begin position="197"/>
        <end position="238"/>
    </location>
</feature>
<dbReference type="GO" id="GO:0010997">
    <property type="term" value="F:anaphase-promoting complex binding"/>
    <property type="evidence" value="ECO:0007669"/>
    <property type="project" value="InterPro"/>
</dbReference>
<feature type="domain" description="CDC20/Fizzy WD40" evidence="9">
    <location>
        <begin position="151"/>
        <end position="442"/>
    </location>
</feature>
<dbReference type="InterPro" id="IPR056150">
    <property type="entry name" value="WD40_CDC20-Fz"/>
</dbReference>
<dbReference type="GO" id="GO:0031145">
    <property type="term" value="P:anaphase-promoting complex-dependent catabolic process"/>
    <property type="evidence" value="ECO:0007669"/>
    <property type="project" value="TreeGrafter"/>
</dbReference>
<evidence type="ECO:0000256" key="6">
    <source>
        <dbReference type="ARBA" id="ARBA00023306"/>
    </source>
</evidence>
<dbReference type="PROSITE" id="PS50082">
    <property type="entry name" value="WD_REPEATS_2"/>
    <property type="match status" value="4"/>
</dbReference>
<dbReference type="GO" id="GO:1990757">
    <property type="term" value="F:ubiquitin ligase activator activity"/>
    <property type="evidence" value="ECO:0007669"/>
    <property type="project" value="TreeGrafter"/>
</dbReference>
<dbReference type="PROSITE" id="PS00678">
    <property type="entry name" value="WD_REPEATS_1"/>
    <property type="match status" value="2"/>
</dbReference>
<proteinExistence type="inferred from homology"/>
<dbReference type="SMART" id="SM00320">
    <property type="entry name" value="WD40"/>
    <property type="match status" value="7"/>
</dbReference>
<dbReference type="GO" id="GO:1905786">
    <property type="term" value="P:positive regulation of anaphase-promoting complex-dependent catabolic process"/>
    <property type="evidence" value="ECO:0007669"/>
    <property type="project" value="TreeGrafter"/>
</dbReference>
<keyword evidence="3" id="KW-0132">Cell division</keyword>
<evidence type="ECO:0000256" key="8">
    <source>
        <dbReference type="SAM" id="MobiDB-lite"/>
    </source>
</evidence>
<feature type="repeat" description="WD" evidence="7">
    <location>
        <begin position="280"/>
        <end position="321"/>
    </location>
</feature>
<dbReference type="InterPro" id="IPR033010">
    <property type="entry name" value="Cdc20/Fizzy"/>
</dbReference>
<name>A0A0H5RNZ6_9EUKA</name>
<feature type="repeat" description="WD" evidence="7">
    <location>
        <begin position="411"/>
        <end position="444"/>
    </location>
</feature>
<dbReference type="AlphaFoldDB" id="A0A0H5RNZ6"/>
<dbReference type="Pfam" id="PF24807">
    <property type="entry name" value="WD40_CDC20-Fz"/>
    <property type="match status" value="1"/>
</dbReference>
<keyword evidence="6" id="KW-0131">Cell cycle</keyword>
<feature type="compositionally biased region" description="Polar residues" evidence="8">
    <location>
        <begin position="1"/>
        <end position="11"/>
    </location>
</feature>
<evidence type="ECO:0000259" key="9">
    <source>
        <dbReference type="Pfam" id="PF24807"/>
    </source>
</evidence>
<dbReference type="CDD" id="cd00200">
    <property type="entry name" value="WD40"/>
    <property type="match status" value="1"/>
</dbReference>
<feature type="region of interest" description="Disordered" evidence="8">
    <location>
        <begin position="454"/>
        <end position="474"/>
    </location>
</feature>
<evidence type="ECO:0000256" key="4">
    <source>
        <dbReference type="ARBA" id="ARBA00022737"/>
    </source>
</evidence>
<comment type="similarity">
    <text evidence="1">Belongs to the WD repeat CDC20/Fizzy family.</text>
</comment>
<dbReference type="Gene3D" id="2.130.10.10">
    <property type="entry name" value="YVTN repeat-like/Quinoprotein amine dehydrogenase"/>
    <property type="match status" value="1"/>
</dbReference>